<accession>A0A5N5GEV6</accession>
<comment type="caution">
    <text evidence="1">The sequence shown here is derived from an EMBL/GenBank/DDBJ whole genome shotgun (WGS) entry which is preliminary data.</text>
</comment>
<organism evidence="1 2">
    <name type="scientific">Pyrus ussuriensis x Pyrus communis</name>
    <dbReference type="NCBI Taxonomy" id="2448454"/>
    <lineage>
        <taxon>Eukaryota</taxon>
        <taxon>Viridiplantae</taxon>
        <taxon>Streptophyta</taxon>
        <taxon>Embryophyta</taxon>
        <taxon>Tracheophyta</taxon>
        <taxon>Spermatophyta</taxon>
        <taxon>Magnoliopsida</taxon>
        <taxon>eudicotyledons</taxon>
        <taxon>Gunneridae</taxon>
        <taxon>Pentapetalae</taxon>
        <taxon>rosids</taxon>
        <taxon>fabids</taxon>
        <taxon>Rosales</taxon>
        <taxon>Rosaceae</taxon>
        <taxon>Amygdaloideae</taxon>
        <taxon>Maleae</taxon>
        <taxon>Pyrus</taxon>
    </lineage>
</organism>
<proteinExistence type="predicted"/>
<name>A0A5N5GEV6_9ROSA</name>
<dbReference type="InterPro" id="IPR042197">
    <property type="entry name" value="Apaf_helical"/>
</dbReference>
<keyword evidence="2" id="KW-1185">Reference proteome</keyword>
<reference evidence="2" key="2">
    <citation type="submission" date="2019-10" db="EMBL/GenBank/DDBJ databases">
        <title>A de novo genome assembly of a pear dwarfing rootstock.</title>
        <authorList>
            <person name="Wang F."/>
            <person name="Wang J."/>
            <person name="Li S."/>
            <person name="Zhang Y."/>
            <person name="Fang M."/>
            <person name="Ma L."/>
            <person name="Zhao Y."/>
            <person name="Jiang S."/>
        </authorList>
    </citation>
    <scope>NUCLEOTIDE SEQUENCE [LARGE SCALE GENOMIC DNA]</scope>
</reference>
<dbReference type="SUPFAM" id="SSF52540">
    <property type="entry name" value="P-loop containing nucleoside triphosphate hydrolases"/>
    <property type="match status" value="1"/>
</dbReference>
<dbReference type="AlphaFoldDB" id="A0A5N5GEV6"/>
<gene>
    <name evidence="1" type="ORF">D8674_034637</name>
</gene>
<evidence type="ECO:0000313" key="1">
    <source>
        <dbReference type="EMBL" id="KAB2612321.1"/>
    </source>
</evidence>
<dbReference type="EMBL" id="SMOL01000458">
    <property type="protein sequence ID" value="KAB2612321.1"/>
    <property type="molecule type" value="Genomic_DNA"/>
</dbReference>
<reference evidence="1 2" key="3">
    <citation type="submission" date="2019-11" db="EMBL/GenBank/DDBJ databases">
        <title>A de novo genome assembly of a pear dwarfing rootstock.</title>
        <authorList>
            <person name="Wang F."/>
            <person name="Wang J."/>
            <person name="Li S."/>
            <person name="Zhang Y."/>
            <person name="Fang M."/>
            <person name="Ma L."/>
            <person name="Zhao Y."/>
            <person name="Jiang S."/>
        </authorList>
    </citation>
    <scope>NUCLEOTIDE SEQUENCE [LARGE SCALE GENOMIC DNA]</scope>
    <source>
        <strain evidence="1">S2</strain>
        <tissue evidence="1">Leaf</tissue>
    </source>
</reference>
<evidence type="ECO:0000313" key="2">
    <source>
        <dbReference type="Proteomes" id="UP000327157"/>
    </source>
</evidence>
<sequence>MAGDVVKDNRILKEATQLAKKCGGLPVLVVAVASALRDSSLEEWKDAYDDITVRMHELVKDVAIRIASDDQKVFSRAYGDELKEWPTEGMVAKSPDFLKYLGNAQN</sequence>
<protein>
    <submittedName>
        <fullName evidence="1">Disease resistance protein</fullName>
    </submittedName>
</protein>
<dbReference type="InterPro" id="IPR027417">
    <property type="entry name" value="P-loop_NTPase"/>
</dbReference>
<dbReference type="Gene3D" id="1.10.8.430">
    <property type="entry name" value="Helical domain of apoptotic protease-activating factors"/>
    <property type="match status" value="1"/>
</dbReference>
<dbReference type="Proteomes" id="UP000327157">
    <property type="component" value="Chromosome 9"/>
</dbReference>
<reference evidence="1 2" key="1">
    <citation type="submission" date="2019-09" db="EMBL/GenBank/DDBJ databases">
        <authorList>
            <person name="Ou C."/>
        </authorList>
    </citation>
    <scope>NUCLEOTIDE SEQUENCE [LARGE SCALE GENOMIC DNA]</scope>
    <source>
        <strain evidence="1">S2</strain>
        <tissue evidence="1">Leaf</tissue>
    </source>
</reference>